<evidence type="ECO:0000256" key="5">
    <source>
        <dbReference type="ARBA" id="ARBA00022801"/>
    </source>
</evidence>
<evidence type="ECO:0000313" key="9">
    <source>
        <dbReference type="Proteomes" id="UP000006286"/>
    </source>
</evidence>
<evidence type="ECO:0000256" key="6">
    <source>
        <dbReference type="ARBA" id="ARBA00022837"/>
    </source>
</evidence>
<keyword evidence="7" id="KW-1015">Disulfide bond</keyword>
<evidence type="ECO:0000313" key="8">
    <source>
        <dbReference type="EMBL" id="AFT70577.1"/>
    </source>
</evidence>
<dbReference type="GO" id="GO:0046872">
    <property type="term" value="F:metal ion binding"/>
    <property type="evidence" value="ECO:0007669"/>
    <property type="project" value="UniProtKB-KW"/>
</dbReference>
<dbReference type="GO" id="GO:0052689">
    <property type="term" value="F:carboxylic ester hydrolase activity"/>
    <property type="evidence" value="ECO:0007669"/>
    <property type="project" value="UniProtKB-KW"/>
</dbReference>
<dbReference type="OrthoDB" id="7197884at2"/>
<keyword evidence="5" id="KW-0378">Hydrolase</keyword>
<dbReference type="KEGG" id="adi:B5T_02303"/>
<dbReference type="PATRIC" id="fig|930169.3.peg.2270"/>
<dbReference type="InterPro" id="IPR029058">
    <property type="entry name" value="AB_hydrolase_fold"/>
</dbReference>
<dbReference type="AlphaFoldDB" id="K0CFU3"/>
<evidence type="ECO:0000256" key="2">
    <source>
        <dbReference type="ARBA" id="ARBA00022487"/>
    </source>
</evidence>
<gene>
    <name evidence="8" type="ordered locus">B5T_02303</name>
</gene>
<keyword evidence="3" id="KW-0479">Metal-binding</keyword>
<dbReference type="HOGENOM" id="CLU_014819_4_0_6"/>
<name>K0CFU3_ALCDB</name>
<dbReference type="Proteomes" id="UP000006286">
    <property type="component" value="Chromosome"/>
</dbReference>
<evidence type="ECO:0000256" key="3">
    <source>
        <dbReference type="ARBA" id="ARBA00022723"/>
    </source>
</evidence>
<dbReference type="PANTHER" id="PTHR33938:SF15">
    <property type="entry name" value="FERULOYL ESTERASE B-RELATED"/>
    <property type="match status" value="1"/>
</dbReference>
<reference evidence="8 9" key="1">
    <citation type="journal article" date="2012" name="J. Bacteriol.">
        <title>Complete genome sequence of Alcanivorax dieselolei type strain B5.</title>
        <authorList>
            <person name="Lai Q."/>
            <person name="Li W."/>
            <person name="Shao Z."/>
        </authorList>
    </citation>
    <scope>NUCLEOTIDE SEQUENCE [LARGE SCALE GENOMIC DNA]</scope>
    <source>
        <strain evidence="9">DSM 16502 / CGMCC 1.3690 / B-5</strain>
    </source>
</reference>
<evidence type="ECO:0000256" key="7">
    <source>
        <dbReference type="ARBA" id="ARBA00023157"/>
    </source>
</evidence>
<dbReference type="Gene3D" id="3.40.50.1820">
    <property type="entry name" value="alpha/beta hydrolase"/>
    <property type="match status" value="1"/>
</dbReference>
<accession>K0CFU3</accession>
<keyword evidence="4" id="KW-0732">Signal</keyword>
<dbReference type="STRING" id="930169.B5T_02303"/>
<dbReference type="Pfam" id="PF07519">
    <property type="entry name" value="Tannase"/>
    <property type="match status" value="1"/>
</dbReference>
<comment type="similarity">
    <text evidence="1">Belongs to the tannase family.</text>
</comment>
<dbReference type="SUPFAM" id="SSF53474">
    <property type="entry name" value="alpha/beta-Hydrolases"/>
    <property type="match status" value="1"/>
</dbReference>
<keyword evidence="9" id="KW-1185">Reference proteome</keyword>
<keyword evidence="6" id="KW-0106">Calcium</keyword>
<dbReference type="EMBL" id="CP003466">
    <property type="protein sequence ID" value="AFT70577.1"/>
    <property type="molecule type" value="Genomic_DNA"/>
</dbReference>
<dbReference type="PROSITE" id="PS51257">
    <property type="entry name" value="PROKAR_LIPOPROTEIN"/>
    <property type="match status" value="1"/>
</dbReference>
<dbReference type="InterPro" id="IPR011118">
    <property type="entry name" value="Tannase/feruloyl_esterase"/>
</dbReference>
<protein>
    <submittedName>
        <fullName evidence="8">Putative Feruloyl esterase</fullName>
    </submittedName>
</protein>
<evidence type="ECO:0000256" key="1">
    <source>
        <dbReference type="ARBA" id="ARBA00006249"/>
    </source>
</evidence>
<keyword evidence="2" id="KW-0719">Serine esterase</keyword>
<evidence type="ECO:0000256" key="4">
    <source>
        <dbReference type="ARBA" id="ARBA00022729"/>
    </source>
</evidence>
<sequence length="440" mass="46478">MNKNGAISVLAIAGMLLSGCGGSSSSDFAFMDQCEALVGLPVEGGSVTSATYTRANDGDPSSSLWPDHCLVRGAMNERTGIDGKPYALRFEVRLPEEWNDRLYYQGGSGVDGTLFTAVGRYAGGGNTRNALIDGFSVVTTDSGHQAETGAPNGSFLFGADPQARDEYGDMQIPKVTAAARTVIMSLYGSPDQYSYFVGCSNGGRQAMIAAQRYPDLFDGIIASAPGFRLSQASIQALYQAQLTAEVAPMGPEGHPDLSQGLTAAERTLVRDRILDSCDGLDGLEDGIVHRLSACELKPSDWVCGVGESDNCLSAEKAGYVDAMFAGAYTADGDLIYSAWPFDPGMVAQFANPFLGIFAGEASHIYTTPPTITEDLTGYALNADIDEEYRKLFATNATFQRAGVDFTNGESPNLDAFRANGGKLIMLNGSADLAAGHGRLL</sequence>
<proteinExistence type="inferred from homology"/>
<dbReference type="eggNOG" id="COG3509">
    <property type="taxonomic scope" value="Bacteria"/>
</dbReference>
<dbReference type="PANTHER" id="PTHR33938">
    <property type="entry name" value="FERULOYL ESTERASE B-RELATED"/>
    <property type="match status" value="1"/>
</dbReference>
<organism evidence="8 9">
    <name type="scientific">Alcanivorax dieselolei (strain DSM 16502 / CGMCC 1.3690 / MCCC 1A00001 / B-5)</name>
    <name type="common">Alloalcanivorax dieselolei</name>
    <dbReference type="NCBI Taxonomy" id="930169"/>
    <lineage>
        <taxon>Bacteria</taxon>
        <taxon>Pseudomonadati</taxon>
        <taxon>Pseudomonadota</taxon>
        <taxon>Gammaproteobacteria</taxon>
        <taxon>Oceanospirillales</taxon>
        <taxon>Alcanivoracaceae</taxon>
        <taxon>Alloalcanivorax</taxon>
    </lineage>
</organism>